<feature type="signal peptide" evidence="3">
    <location>
        <begin position="1"/>
        <end position="21"/>
    </location>
</feature>
<dbReference type="RefSeq" id="XP_008610944.1">
    <property type="nucleotide sequence ID" value="XM_008612722.1"/>
</dbReference>
<proteinExistence type="predicted"/>
<reference evidence="4 5" key="1">
    <citation type="submission" date="2012-04" db="EMBL/GenBank/DDBJ databases">
        <title>The Genome Sequence of Saprolegnia declina VS20.</title>
        <authorList>
            <consortium name="The Broad Institute Genome Sequencing Platform"/>
            <person name="Russ C."/>
            <person name="Nusbaum C."/>
            <person name="Tyler B."/>
            <person name="van West P."/>
            <person name="Dieguez-Uribeondo J."/>
            <person name="de Bruijn I."/>
            <person name="Tripathy S."/>
            <person name="Jiang R."/>
            <person name="Young S.K."/>
            <person name="Zeng Q."/>
            <person name="Gargeya S."/>
            <person name="Fitzgerald M."/>
            <person name="Haas B."/>
            <person name="Abouelleil A."/>
            <person name="Alvarado L."/>
            <person name="Arachchi H.M."/>
            <person name="Berlin A."/>
            <person name="Chapman S.B."/>
            <person name="Goldberg J."/>
            <person name="Griggs A."/>
            <person name="Gujja S."/>
            <person name="Hansen M."/>
            <person name="Howarth C."/>
            <person name="Imamovic A."/>
            <person name="Larimer J."/>
            <person name="McCowen C."/>
            <person name="Montmayeur A."/>
            <person name="Murphy C."/>
            <person name="Neiman D."/>
            <person name="Pearson M."/>
            <person name="Priest M."/>
            <person name="Roberts A."/>
            <person name="Saif S."/>
            <person name="Shea T."/>
            <person name="Sisk P."/>
            <person name="Sykes S."/>
            <person name="Wortman J."/>
            <person name="Nusbaum C."/>
            <person name="Birren B."/>
        </authorList>
    </citation>
    <scope>NUCLEOTIDE SEQUENCE [LARGE SCALE GENOMIC DNA]</scope>
    <source>
        <strain evidence="4 5">VS20</strain>
    </source>
</reference>
<dbReference type="EMBL" id="JH767150">
    <property type="protein sequence ID" value="EQC35627.1"/>
    <property type="molecule type" value="Genomic_DNA"/>
</dbReference>
<dbReference type="GeneID" id="19947638"/>
<feature type="transmembrane region" description="Helical" evidence="2">
    <location>
        <begin position="196"/>
        <end position="218"/>
    </location>
</feature>
<keyword evidence="2" id="KW-0472">Membrane</keyword>
<evidence type="ECO:0000313" key="5">
    <source>
        <dbReference type="Proteomes" id="UP000030762"/>
    </source>
</evidence>
<evidence type="ECO:0000313" key="4">
    <source>
        <dbReference type="EMBL" id="EQC35627.1"/>
    </source>
</evidence>
<name>T0RZ60_SAPDV</name>
<dbReference type="AlphaFoldDB" id="T0RZ60"/>
<feature type="chain" id="PRO_5004584304" description="Transmembrane protein" evidence="3">
    <location>
        <begin position="22"/>
        <end position="250"/>
    </location>
</feature>
<evidence type="ECO:0000256" key="2">
    <source>
        <dbReference type="SAM" id="Phobius"/>
    </source>
</evidence>
<dbReference type="Proteomes" id="UP000030762">
    <property type="component" value="Unassembled WGS sequence"/>
</dbReference>
<evidence type="ECO:0008006" key="6">
    <source>
        <dbReference type="Google" id="ProtNLM"/>
    </source>
</evidence>
<dbReference type="OMA" id="CKAEIQG"/>
<sequence>MNLRLLSLVVLLSLLSVFARADEVDDAAFHDGIDIEPEAVPQDGRPQMTQEMFEQMLSQLTPACREAIEANPNDPSQVSDECKAEIQGAMGKVMAAGNPNDPITPEIFAKMMEKLPANCRAEIEANPTDASKLSDDCKFKIQKALSKLLPKDAKPSKAKAASKADDEEESPKKKTKSGKAKRGKKSKDNADKTRPILIVLAFVVTAFAGLSAYAYTLYQKQGPVVKATAKKLSKKKLEKTLRKERAAAAM</sequence>
<feature type="region of interest" description="Disordered" evidence="1">
    <location>
        <begin position="150"/>
        <end position="189"/>
    </location>
</feature>
<keyword evidence="2" id="KW-0812">Transmembrane</keyword>
<dbReference type="VEuPathDB" id="FungiDB:SDRG_06911"/>
<protein>
    <recommendedName>
        <fullName evidence="6">Transmembrane protein</fullName>
    </recommendedName>
</protein>
<organism evidence="4 5">
    <name type="scientific">Saprolegnia diclina (strain VS20)</name>
    <dbReference type="NCBI Taxonomy" id="1156394"/>
    <lineage>
        <taxon>Eukaryota</taxon>
        <taxon>Sar</taxon>
        <taxon>Stramenopiles</taxon>
        <taxon>Oomycota</taxon>
        <taxon>Saprolegniomycetes</taxon>
        <taxon>Saprolegniales</taxon>
        <taxon>Saprolegniaceae</taxon>
        <taxon>Saprolegnia</taxon>
    </lineage>
</organism>
<keyword evidence="5" id="KW-1185">Reference proteome</keyword>
<keyword evidence="2" id="KW-1133">Transmembrane helix</keyword>
<gene>
    <name evidence="4" type="ORF">SDRG_06911</name>
</gene>
<feature type="compositionally biased region" description="Basic residues" evidence="1">
    <location>
        <begin position="173"/>
        <end position="185"/>
    </location>
</feature>
<accession>T0RZ60</accession>
<evidence type="ECO:0000256" key="3">
    <source>
        <dbReference type="SAM" id="SignalP"/>
    </source>
</evidence>
<keyword evidence="3" id="KW-0732">Signal</keyword>
<dbReference type="OrthoDB" id="76194at2759"/>
<dbReference type="eggNOG" id="ENOG502S1ES">
    <property type="taxonomic scope" value="Eukaryota"/>
</dbReference>
<evidence type="ECO:0000256" key="1">
    <source>
        <dbReference type="SAM" id="MobiDB-lite"/>
    </source>
</evidence>
<dbReference type="InParanoid" id="T0RZ60"/>